<dbReference type="Pfam" id="PF02350">
    <property type="entry name" value="Epimerase_2"/>
    <property type="match status" value="1"/>
</dbReference>
<evidence type="ECO:0000259" key="1">
    <source>
        <dbReference type="Pfam" id="PF02350"/>
    </source>
</evidence>
<dbReference type="NCBIfam" id="TIGR03568">
    <property type="entry name" value="NeuC_NnaA"/>
    <property type="match status" value="1"/>
</dbReference>
<comment type="caution">
    <text evidence="2">The sequence shown here is derived from an EMBL/GenBank/DDBJ whole genome shotgun (WGS) entry which is preliminary data.</text>
</comment>
<reference evidence="2 3" key="1">
    <citation type="journal article" date="2016" name="Nat. Commun.">
        <title>Thousands of microbial genomes shed light on interconnected biogeochemical processes in an aquifer system.</title>
        <authorList>
            <person name="Anantharaman K."/>
            <person name="Brown C.T."/>
            <person name="Hug L.A."/>
            <person name="Sharon I."/>
            <person name="Castelle C.J."/>
            <person name="Probst A.J."/>
            <person name="Thomas B.C."/>
            <person name="Singh A."/>
            <person name="Wilkins M.J."/>
            <person name="Karaoz U."/>
            <person name="Brodie E.L."/>
            <person name="Williams K.H."/>
            <person name="Hubbard S.S."/>
            <person name="Banfield J.F."/>
        </authorList>
    </citation>
    <scope>NUCLEOTIDE SEQUENCE [LARGE SCALE GENOMIC DNA]</scope>
</reference>
<dbReference type="InterPro" id="IPR003331">
    <property type="entry name" value="UDP_GlcNAc_Epimerase_2_dom"/>
</dbReference>
<dbReference type="GO" id="GO:0006047">
    <property type="term" value="P:UDP-N-acetylglucosamine metabolic process"/>
    <property type="evidence" value="ECO:0007669"/>
    <property type="project" value="InterPro"/>
</dbReference>
<dbReference type="Gene3D" id="3.40.50.2000">
    <property type="entry name" value="Glycogen Phosphorylase B"/>
    <property type="match status" value="2"/>
</dbReference>
<dbReference type="AlphaFoldDB" id="A0A1G2LWU9"/>
<dbReference type="PANTHER" id="PTHR43174">
    <property type="entry name" value="UDP-N-ACETYLGLUCOSAMINE 2-EPIMERASE"/>
    <property type="match status" value="1"/>
</dbReference>
<sequence>MEKKRKIVIVDGGRMTFGYLRPVIREIQKRKNMDYDIAVCNCHLLEEFGNTVEEIKRDGFKVGAEVYNTMSGFNRLTMVKSLGILLIELPGILHRMEPDIILIAGDRGEQFIAAMVGAHMYIPVAHIQAGELSGNIDGMTRHAIARYAHIHFAANEDAVERLRKSGEQEFRIFNVGAPQLDEFVNGPATTEGEIRRKYKLIKSKHSILLIQHSVTEDFSQAYGQMSETLKAVQFFNCPVVIILNNTDAGSKMVRAAIDKYKTPNMLVVEHVPRTEYAGLLKVCDVLVGNSSSGIIESSLFGIPVVNIGRRQDKRMYSSNVLNSEHNAKKIAEKIIIALSPDFQKKAKNAVSVYGDGRSAKRIVDILENITIDDKLIVKQMAY</sequence>
<proteinExistence type="predicted"/>
<feature type="domain" description="UDP-N-acetylglucosamine 2-epimerase" evidence="1">
    <location>
        <begin position="25"/>
        <end position="367"/>
    </location>
</feature>
<dbReference type="InterPro" id="IPR029767">
    <property type="entry name" value="WecB-like"/>
</dbReference>
<dbReference type="InterPro" id="IPR020004">
    <property type="entry name" value="UDP-GlcNAc_Epase"/>
</dbReference>
<protein>
    <submittedName>
        <fullName evidence="2">UDP-N-acetyl-D-glucosamine 2-epimerase, UDP-hydrolysing</fullName>
    </submittedName>
</protein>
<name>A0A1G2LWU9_9BACT</name>
<dbReference type="EMBL" id="MHRA01000003">
    <property type="protein sequence ID" value="OHA16087.1"/>
    <property type="molecule type" value="Genomic_DNA"/>
</dbReference>
<dbReference type="PANTHER" id="PTHR43174:SF3">
    <property type="entry name" value="UDP-N-ACETYLGLUCOSAMINE 2-EPIMERASE"/>
    <property type="match status" value="1"/>
</dbReference>
<evidence type="ECO:0000313" key="3">
    <source>
        <dbReference type="Proteomes" id="UP000178116"/>
    </source>
</evidence>
<dbReference type="GO" id="GO:0004553">
    <property type="term" value="F:hydrolase activity, hydrolyzing O-glycosyl compounds"/>
    <property type="evidence" value="ECO:0007669"/>
    <property type="project" value="InterPro"/>
</dbReference>
<evidence type="ECO:0000313" key="2">
    <source>
        <dbReference type="EMBL" id="OHA16087.1"/>
    </source>
</evidence>
<organism evidence="2 3">
    <name type="scientific">Candidatus Tagabacteria bacterium RIFCSPLOWO2_01_FULL_42_9</name>
    <dbReference type="NCBI Taxonomy" id="1802296"/>
    <lineage>
        <taxon>Bacteria</taxon>
        <taxon>Candidatus Tagaibacteriota</taxon>
    </lineage>
</organism>
<dbReference type="Proteomes" id="UP000178116">
    <property type="component" value="Unassembled WGS sequence"/>
</dbReference>
<dbReference type="SUPFAM" id="SSF53756">
    <property type="entry name" value="UDP-Glycosyltransferase/glycogen phosphorylase"/>
    <property type="match status" value="1"/>
</dbReference>
<gene>
    <name evidence="2" type="ORF">A3A10_00865</name>
</gene>
<accession>A0A1G2LWU9</accession>